<keyword evidence="4" id="KW-1015">Disulfide bond</keyword>
<gene>
    <name evidence="7" type="ORF">SAMN05444158_2910</name>
</gene>
<feature type="disulfide bond" description="Redox-active" evidence="4">
    <location>
        <begin position="82"/>
        <end position="86"/>
    </location>
</feature>
<dbReference type="CDD" id="cd02968">
    <property type="entry name" value="SCO"/>
    <property type="match status" value="1"/>
</dbReference>
<dbReference type="Proteomes" id="UP000243904">
    <property type="component" value="Chromosome I"/>
</dbReference>
<feature type="binding site" evidence="3">
    <location>
        <position position="170"/>
    </location>
    <ligand>
        <name>Cu cation</name>
        <dbReference type="ChEBI" id="CHEBI:23378"/>
    </ligand>
</feature>
<dbReference type="FunFam" id="3.40.30.10:FF:000013">
    <property type="entry name" value="Blast:Protein SCO1 homolog, mitochondrial"/>
    <property type="match status" value="1"/>
</dbReference>
<evidence type="ECO:0000256" key="3">
    <source>
        <dbReference type="PIRSR" id="PIRSR603782-1"/>
    </source>
</evidence>
<dbReference type="PANTHER" id="PTHR12151">
    <property type="entry name" value="ELECTRON TRANSPORT PROTIN SCO1/SENC FAMILY MEMBER"/>
    <property type="match status" value="1"/>
</dbReference>
<feature type="signal peptide" evidence="5">
    <location>
        <begin position="1"/>
        <end position="29"/>
    </location>
</feature>
<evidence type="ECO:0000256" key="1">
    <source>
        <dbReference type="ARBA" id="ARBA00010996"/>
    </source>
</evidence>
<keyword evidence="8" id="KW-1185">Reference proteome</keyword>
<dbReference type="PROSITE" id="PS51257">
    <property type="entry name" value="PROKAR_LIPOPROTEIN"/>
    <property type="match status" value="1"/>
</dbReference>
<evidence type="ECO:0000256" key="2">
    <source>
        <dbReference type="ARBA" id="ARBA00023008"/>
    </source>
</evidence>
<dbReference type="Pfam" id="PF02630">
    <property type="entry name" value="SCO1-SenC"/>
    <property type="match status" value="1"/>
</dbReference>
<dbReference type="GO" id="GO:0046872">
    <property type="term" value="F:metal ion binding"/>
    <property type="evidence" value="ECO:0007669"/>
    <property type="project" value="UniProtKB-KW"/>
</dbReference>
<dbReference type="Gene3D" id="3.40.30.10">
    <property type="entry name" value="Glutaredoxin"/>
    <property type="match status" value="1"/>
</dbReference>
<protein>
    <submittedName>
        <fullName evidence="7">Protein SCO1/2</fullName>
    </submittedName>
</protein>
<comment type="similarity">
    <text evidence="1">Belongs to the SCO1/2 family.</text>
</comment>
<dbReference type="RefSeq" id="WP_146687751.1">
    <property type="nucleotide sequence ID" value="NZ_LT629750.1"/>
</dbReference>
<name>A0A1H1UD39_9BRAD</name>
<evidence type="ECO:0000259" key="6">
    <source>
        <dbReference type="PROSITE" id="PS51352"/>
    </source>
</evidence>
<evidence type="ECO:0000313" key="7">
    <source>
        <dbReference type="EMBL" id="SDS70373.1"/>
    </source>
</evidence>
<reference evidence="8" key="1">
    <citation type="submission" date="2016-10" db="EMBL/GenBank/DDBJ databases">
        <authorList>
            <person name="Varghese N."/>
            <person name="Submissions S."/>
        </authorList>
    </citation>
    <scope>NUCLEOTIDE SEQUENCE [LARGE SCALE GENOMIC DNA]</scope>
    <source>
        <strain evidence="8">GAS369</strain>
    </source>
</reference>
<dbReference type="InterPro" id="IPR036249">
    <property type="entry name" value="Thioredoxin-like_sf"/>
</dbReference>
<keyword evidence="5" id="KW-0732">Signal</keyword>
<evidence type="ECO:0000313" key="8">
    <source>
        <dbReference type="Proteomes" id="UP000243904"/>
    </source>
</evidence>
<keyword evidence="2 3" id="KW-0186">Copper</keyword>
<feature type="binding site" evidence="3">
    <location>
        <position position="86"/>
    </location>
    <ligand>
        <name>Cu cation</name>
        <dbReference type="ChEBI" id="CHEBI:23378"/>
    </ligand>
</feature>
<evidence type="ECO:0000256" key="4">
    <source>
        <dbReference type="PIRSR" id="PIRSR603782-2"/>
    </source>
</evidence>
<proteinExistence type="inferred from homology"/>
<dbReference type="AlphaFoldDB" id="A0A1H1UD39"/>
<accession>A0A1H1UD39</accession>
<dbReference type="InterPro" id="IPR013766">
    <property type="entry name" value="Thioredoxin_domain"/>
</dbReference>
<sequence>MTGARACALFVAAFLFGCSLLFGGGSARAAEQPSAAEMMDDLMYGRGTVGGPFTLTDQNGKPRSDSDFRGKLMIVYFGYTSCPDVCPTDLMAITQALDALGPAAEGIQPVFITIDPERDTKILAEYLSAFHRSFVGLTGSPEEIRRVANAYKAFYVKVQDERGGDYSIDHAGVVYLMGRDGQYLGFMPPQTNPDRLTEILRKNLAK</sequence>
<dbReference type="EMBL" id="LT629750">
    <property type="protein sequence ID" value="SDS70373.1"/>
    <property type="molecule type" value="Genomic_DNA"/>
</dbReference>
<dbReference type="PROSITE" id="PS51352">
    <property type="entry name" value="THIOREDOXIN_2"/>
    <property type="match status" value="1"/>
</dbReference>
<dbReference type="PANTHER" id="PTHR12151:SF25">
    <property type="entry name" value="LINALOOL DEHYDRATASE_ISOMERASE DOMAIN-CONTAINING PROTEIN"/>
    <property type="match status" value="1"/>
</dbReference>
<feature type="binding site" evidence="3">
    <location>
        <position position="82"/>
    </location>
    <ligand>
        <name>Cu cation</name>
        <dbReference type="ChEBI" id="CHEBI:23378"/>
    </ligand>
</feature>
<dbReference type="InterPro" id="IPR003782">
    <property type="entry name" value="SCO1/SenC"/>
</dbReference>
<feature type="chain" id="PRO_5009262025" evidence="5">
    <location>
        <begin position="30"/>
        <end position="206"/>
    </location>
</feature>
<evidence type="ECO:0000256" key="5">
    <source>
        <dbReference type="SAM" id="SignalP"/>
    </source>
</evidence>
<feature type="domain" description="Thioredoxin" evidence="6">
    <location>
        <begin position="44"/>
        <end position="205"/>
    </location>
</feature>
<keyword evidence="3" id="KW-0479">Metal-binding</keyword>
<dbReference type="SUPFAM" id="SSF52833">
    <property type="entry name" value="Thioredoxin-like"/>
    <property type="match status" value="1"/>
</dbReference>
<organism evidence="7 8">
    <name type="scientific">Bradyrhizobium canariense</name>
    <dbReference type="NCBI Taxonomy" id="255045"/>
    <lineage>
        <taxon>Bacteria</taxon>
        <taxon>Pseudomonadati</taxon>
        <taxon>Pseudomonadota</taxon>
        <taxon>Alphaproteobacteria</taxon>
        <taxon>Hyphomicrobiales</taxon>
        <taxon>Nitrobacteraceae</taxon>
        <taxon>Bradyrhizobium</taxon>
    </lineage>
</organism>